<keyword evidence="4" id="KW-0804">Transcription</keyword>
<gene>
    <name evidence="8" type="primary">ABSGL_09010.1 scaffold 10666</name>
</gene>
<dbReference type="Proteomes" id="UP000078561">
    <property type="component" value="Unassembled WGS sequence"/>
</dbReference>
<dbReference type="PROSITE" id="PS50888">
    <property type="entry name" value="BHLH"/>
    <property type="match status" value="1"/>
</dbReference>
<dbReference type="SUPFAM" id="SSF47459">
    <property type="entry name" value="HLH, helix-loop-helix DNA-binding domain"/>
    <property type="match status" value="1"/>
</dbReference>
<feature type="region of interest" description="Disordered" evidence="6">
    <location>
        <begin position="156"/>
        <end position="246"/>
    </location>
</feature>
<keyword evidence="9" id="KW-1185">Reference proteome</keyword>
<dbReference type="GO" id="GO:0045944">
    <property type="term" value="P:positive regulation of transcription by RNA polymerase II"/>
    <property type="evidence" value="ECO:0007669"/>
    <property type="project" value="TreeGrafter"/>
</dbReference>
<feature type="compositionally biased region" description="Pro residues" evidence="6">
    <location>
        <begin position="232"/>
        <end position="243"/>
    </location>
</feature>
<evidence type="ECO:0000256" key="4">
    <source>
        <dbReference type="ARBA" id="ARBA00023163"/>
    </source>
</evidence>
<evidence type="ECO:0000313" key="9">
    <source>
        <dbReference type="Proteomes" id="UP000078561"/>
    </source>
</evidence>
<evidence type="ECO:0000256" key="5">
    <source>
        <dbReference type="ARBA" id="ARBA00023242"/>
    </source>
</evidence>
<dbReference type="PANTHER" id="PTHR10328:SF3">
    <property type="entry name" value="PROTEIN MAX"/>
    <property type="match status" value="1"/>
</dbReference>
<evidence type="ECO:0000313" key="8">
    <source>
        <dbReference type="EMBL" id="SAM03192.1"/>
    </source>
</evidence>
<dbReference type="SMART" id="SM00353">
    <property type="entry name" value="HLH"/>
    <property type="match status" value="1"/>
</dbReference>
<dbReference type="PANTHER" id="PTHR10328">
    <property type="entry name" value="PROTEIN MAX MYC-ASSOCIATED FACTOR X"/>
    <property type="match status" value="1"/>
</dbReference>
<accession>A0A168PYG3</accession>
<dbReference type="AlphaFoldDB" id="A0A168PYG3"/>
<dbReference type="OrthoDB" id="8964853at2759"/>
<dbReference type="EMBL" id="LT554066">
    <property type="protein sequence ID" value="SAM03192.1"/>
    <property type="molecule type" value="Genomic_DNA"/>
</dbReference>
<keyword evidence="5" id="KW-0539">Nucleus</keyword>
<dbReference type="InterPro" id="IPR011598">
    <property type="entry name" value="bHLH_dom"/>
</dbReference>
<dbReference type="Pfam" id="PF00010">
    <property type="entry name" value="HLH"/>
    <property type="match status" value="1"/>
</dbReference>
<dbReference type="STRING" id="4829.A0A168PYG3"/>
<dbReference type="GO" id="GO:0003700">
    <property type="term" value="F:DNA-binding transcription factor activity"/>
    <property type="evidence" value="ECO:0007669"/>
    <property type="project" value="TreeGrafter"/>
</dbReference>
<evidence type="ECO:0000256" key="3">
    <source>
        <dbReference type="ARBA" id="ARBA00023159"/>
    </source>
</evidence>
<keyword evidence="2" id="KW-0238">DNA-binding</keyword>
<name>A0A168PYG3_ABSGL</name>
<evidence type="ECO:0000256" key="2">
    <source>
        <dbReference type="ARBA" id="ARBA00023125"/>
    </source>
</evidence>
<organism evidence="8">
    <name type="scientific">Absidia glauca</name>
    <name type="common">Pin mould</name>
    <dbReference type="NCBI Taxonomy" id="4829"/>
    <lineage>
        <taxon>Eukaryota</taxon>
        <taxon>Fungi</taxon>
        <taxon>Fungi incertae sedis</taxon>
        <taxon>Mucoromycota</taxon>
        <taxon>Mucoromycotina</taxon>
        <taxon>Mucoromycetes</taxon>
        <taxon>Mucorales</taxon>
        <taxon>Cunninghamellaceae</taxon>
        <taxon>Absidia</taxon>
    </lineage>
</organism>
<dbReference type="InParanoid" id="A0A168PYG3"/>
<keyword evidence="3" id="KW-0010">Activator</keyword>
<keyword evidence="1" id="KW-0805">Transcription regulation</keyword>
<evidence type="ECO:0000256" key="1">
    <source>
        <dbReference type="ARBA" id="ARBA00023015"/>
    </source>
</evidence>
<evidence type="ECO:0000256" key="6">
    <source>
        <dbReference type="SAM" id="MobiDB-lite"/>
    </source>
</evidence>
<feature type="domain" description="BHLH" evidence="7">
    <location>
        <begin position="50"/>
        <end position="102"/>
    </location>
</feature>
<dbReference type="GO" id="GO:0003677">
    <property type="term" value="F:DNA binding"/>
    <property type="evidence" value="ECO:0007669"/>
    <property type="project" value="UniProtKB-KW"/>
</dbReference>
<evidence type="ECO:0000259" key="7">
    <source>
        <dbReference type="PROSITE" id="PS50888"/>
    </source>
</evidence>
<reference evidence="8" key="1">
    <citation type="submission" date="2016-04" db="EMBL/GenBank/DDBJ databases">
        <authorList>
            <person name="Evans L.H."/>
            <person name="Alamgir A."/>
            <person name="Owens N."/>
            <person name="Weber N.D."/>
            <person name="Virtaneva K."/>
            <person name="Barbian K."/>
            <person name="Babar A."/>
            <person name="Rosenke K."/>
        </authorList>
    </citation>
    <scope>NUCLEOTIDE SEQUENCE [LARGE SCALE GENOMIC DNA]</scope>
    <source>
        <strain evidence="8">CBS 101.48</strain>
    </source>
</reference>
<dbReference type="Gene3D" id="4.10.280.10">
    <property type="entry name" value="Helix-loop-helix DNA-binding domain"/>
    <property type="match status" value="1"/>
</dbReference>
<dbReference type="GO" id="GO:0046983">
    <property type="term" value="F:protein dimerization activity"/>
    <property type="evidence" value="ECO:0007669"/>
    <property type="project" value="InterPro"/>
</dbReference>
<dbReference type="InterPro" id="IPR036638">
    <property type="entry name" value="HLH_DNA-bd_sf"/>
</dbReference>
<protein>
    <recommendedName>
        <fullName evidence="7">BHLH domain-containing protein</fullName>
    </recommendedName>
</protein>
<sequence length="313" mass="35336">MMPVDKTPSLHHSWRHSMIHPSPPSSSFHFGAVSYGPSDSIDTSLHDNGDRRTAHNAIERQRRECLNSKFEQLAHALPGLQNVRRPSKSMIVSKSLEFVTKSVHRDSSYQNKIRQLRKEHDTLRKHTERSQHHLRKRIISAEDDKDGDSQAVMMIKKKKPVKKIQQQQQHDDEAEITPALKRPKTRSTTTPSPTNKVHPQPKKPATVLHKFVHHHASSSNDTKPKASSQSPPSKPTVSPPPPQTVLKAPPYHFSFVPPPQSWPLLDLSAMQPPDAPTPSFYSPDMLTTFMPTTTTPMPFAFNQEPTMGKRSLS</sequence>
<dbReference type="GO" id="GO:0090575">
    <property type="term" value="C:RNA polymerase II transcription regulator complex"/>
    <property type="evidence" value="ECO:0007669"/>
    <property type="project" value="TreeGrafter"/>
</dbReference>
<proteinExistence type="predicted"/>